<gene>
    <name evidence="1" type="ORF">DK174_04340</name>
</gene>
<accession>A0A3T2US92</accession>
<proteinExistence type="predicted"/>
<protein>
    <submittedName>
        <fullName evidence="1">Uncharacterized protein</fullName>
    </submittedName>
</protein>
<comment type="caution">
    <text evidence="1">The sequence shown here is derived from an EMBL/GenBank/DDBJ whole genome shotgun (WGS) entry which is preliminary data.</text>
</comment>
<dbReference type="AlphaFoldDB" id="A0A3T2US92"/>
<organism evidence="1">
    <name type="scientific">Shigella flexneri</name>
    <dbReference type="NCBI Taxonomy" id="623"/>
    <lineage>
        <taxon>Bacteria</taxon>
        <taxon>Pseudomonadati</taxon>
        <taxon>Pseudomonadota</taxon>
        <taxon>Gammaproteobacteria</taxon>
        <taxon>Enterobacterales</taxon>
        <taxon>Enterobacteriaceae</taxon>
        <taxon>Shigella</taxon>
    </lineage>
</organism>
<dbReference type="Proteomes" id="UP000839563">
    <property type="component" value="Unassembled WGS sequence"/>
</dbReference>
<name>A0A3T2US92_SHIFL</name>
<reference evidence="1" key="1">
    <citation type="submission" date="2018-05" db="EMBL/GenBank/DDBJ databases">
        <authorList>
            <person name="Ashton P.M."/>
            <person name="Dallman T."/>
            <person name="Nair S."/>
            <person name="De Pinna E."/>
            <person name="Peters T."/>
            <person name="Grant K."/>
        </authorList>
    </citation>
    <scope>NUCLEOTIDE SEQUENCE [LARGE SCALE GENOMIC DNA]</scope>
    <source>
        <strain evidence="1">397720</strain>
    </source>
</reference>
<dbReference type="EMBL" id="AAAAHL010000018">
    <property type="protein sequence ID" value="EAA0481267.1"/>
    <property type="molecule type" value="Genomic_DNA"/>
</dbReference>
<sequence>MPLEVEQDYLSLPEIDGATLVDSDGRKADFEVSLKVAQAVINNSRGKWIAKVKHVVRLSRW</sequence>
<evidence type="ECO:0000313" key="1">
    <source>
        <dbReference type="EMBL" id="EAA0481267.1"/>
    </source>
</evidence>